<reference evidence="5" key="1">
    <citation type="journal article" date="2020" name="BMC Genomics">
        <title>Correction to: Identification and distribution of gene clusters required for synthesis of sphingolipid metabolism inhibitors in diverse species of the filamentous fungus Fusarium.</title>
        <authorList>
            <person name="Kim H.S."/>
            <person name="Lohmar J.M."/>
            <person name="Busman M."/>
            <person name="Brown D.W."/>
            <person name="Naumann T.A."/>
            <person name="Divon H.H."/>
            <person name="Lysoe E."/>
            <person name="Uhlig S."/>
            <person name="Proctor R.H."/>
        </authorList>
    </citation>
    <scope>NUCLEOTIDE SEQUENCE [LARGE SCALE GENOMIC DNA]</scope>
    <source>
        <strain evidence="5">NRRL 25331</strain>
    </source>
</reference>
<evidence type="ECO:0000256" key="2">
    <source>
        <dbReference type="SAM" id="MobiDB-lite"/>
    </source>
</evidence>
<name>A0A8H5UCS3_FUSCI</name>
<dbReference type="Gene3D" id="1.20.1050.10">
    <property type="match status" value="1"/>
</dbReference>
<dbReference type="SUPFAM" id="SSF47616">
    <property type="entry name" value="GST C-terminal domain-like"/>
    <property type="match status" value="1"/>
</dbReference>
<keyword evidence="4" id="KW-0808">Transferase</keyword>
<dbReference type="GO" id="GO:0016740">
    <property type="term" value="F:transferase activity"/>
    <property type="evidence" value="ECO:0007669"/>
    <property type="project" value="UniProtKB-KW"/>
</dbReference>
<dbReference type="AlphaFoldDB" id="A0A8H5UCS3"/>
<evidence type="ECO:0000313" key="5">
    <source>
        <dbReference type="Proteomes" id="UP000572754"/>
    </source>
</evidence>
<dbReference type="PANTHER" id="PTHR44051">
    <property type="entry name" value="GLUTATHIONE S-TRANSFERASE-RELATED"/>
    <property type="match status" value="1"/>
</dbReference>
<evidence type="ECO:0000256" key="1">
    <source>
        <dbReference type="ARBA" id="ARBA00007409"/>
    </source>
</evidence>
<dbReference type="Proteomes" id="UP000572754">
    <property type="component" value="Unassembled WGS sequence"/>
</dbReference>
<dbReference type="PROSITE" id="PS50405">
    <property type="entry name" value="GST_CTER"/>
    <property type="match status" value="1"/>
</dbReference>
<feature type="compositionally biased region" description="Acidic residues" evidence="2">
    <location>
        <begin position="383"/>
        <end position="392"/>
    </location>
</feature>
<evidence type="ECO:0000259" key="3">
    <source>
        <dbReference type="PROSITE" id="PS50405"/>
    </source>
</evidence>
<comment type="similarity">
    <text evidence="1">Belongs to the GST superfamily.</text>
</comment>
<dbReference type="CDD" id="cd03057">
    <property type="entry name" value="GST_N_Beta"/>
    <property type="match status" value="1"/>
</dbReference>
<dbReference type="InterPro" id="IPR010987">
    <property type="entry name" value="Glutathione-S-Trfase_C-like"/>
</dbReference>
<gene>
    <name evidence="4" type="ORF">FCIRC_2557</name>
</gene>
<evidence type="ECO:0000313" key="4">
    <source>
        <dbReference type="EMBL" id="KAF5687053.1"/>
    </source>
</evidence>
<dbReference type="PANTHER" id="PTHR44051:SF8">
    <property type="entry name" value="GLUTATHIONE S-TRANSFERASE GSTA"/>
    <property type="match status" value="1"/>
</dbReference>
<dbReference type="SUPFAM" id="SSF52833">
    <property type="entry name" value="Thioredoxin-like"/>
    <property type="match status" value="1"/>
</dbReference>
<reference evidence="4 5" key="2">
    <citation type="submission" date="2020-05" db="EMBL/GenBank/DDBJ databases">
        <title>Identification and distribution of gene clusters putatively required for synthesis of sphingolipid metabolism inhibitors in phylogenetically diverse species of the filamentous fungus Fusarium.</title>
        <authorList>
            <person name="Kim H.-S."/>
            <person name="Busman M."/>
            <person name="Brown D.W."/>
            <person name="Divon H."/>
            <person name="Uhlig S."/>
            <person name="Proctor R.H."/>
        </authorList>
    </citation>
    <scope>NUCLEOTIDE SEQUENCE [LARGE SCALE GENOMIC DNA]</scope>
    <source>
        <strain evidence="4 5">NRRL 25331</strain>
    </source>
</reference>
<sequence>MGSTTESTNMPKLTLYRANGSCSLIPHAILRHYKIPFTPVRLKSGPHGVEAADGSFSNAQYRSIHPRGYVPALTVDNEVITEMPAILNFISSLLPKENLLGIGPVQQAKVLEWLVFLSGTLHGLGYGAWLRPGRFSDDVTAHDKIRAKGREVIRESFKRINDRLKDHEFTVGNALTVVDFNVYIFARWAHKVEIDLEKEYSHYYEHVWKIERMDVCLVTCASSRAVLLVEGLITSEIELIATVALSTVLGTEVGEAAAETGAAFEGHVIAGGGLGVEGADEEAFRPTALKGPCSDCVVLVVVEDALEVVELLVVEVLVVVVVVELARDVVLEVTDVDEVDELVVEDVVEEDAAEVERDVVVADVTLDTEETPAGPPATRELNEETPEAPDDTVLDEGRLTMEDVVADDSALEEGALETLEGSVYDEVALVVVVGARELVEESVAKVVHIVEEVLGLMLEDDVDEVEAVEREAELVLVLAVKEALAAPLAEELRAELREPPELERLVAALLVAAELTVDVGAELEAEEEALLKPPAMLPNTPSEVLKELMELVDILLETEAEVELLTEPVLVEAPFEVALDTPPEEELPLTEAKDDESEVVDELDVRLLLDDAIEAELEMERAPPEEVATEEPTLLVDDKAPIEVGNELL</sequence>
<dbReference type="InterPro" id="IPR040079">
    <property type="entry name" value="Glutathione_S-Trfase"/>
</dbReference>
<dbReference type="Pfam" id="PF00043">
    <property type="entry name" value="GST_C"/>
    <property type="match status" value="1"/>
</dbReference>
<protein>
    <submittedName>
        <fullName evidence="4">Glutathione S-transferase</fullName>
    </submittedName>
</protein>
<dbReference type="InterPro" id="IPR036282">
    <property type="entry name" value="Glutathione-S-Trfase_C_sf"/>
</dbReference>
<organism evidence="4 5">
    <name type="scientific">Fusarium circinatum</name>
    <name type="common">Pitch canker fungus</name>
    <name type="synonym">Gibberella circinata</name>
    <dbReference type="NCBI Taxonomy" id="48490"/>
    <lineage>
        <taxon>Eukaryota</taxon>
        <taxon>Fungi</taxon>
        <taxon>Dikarya</taxon>
        <taxon>Ascomycota</taxon>
        <taxon>Pezizomycotina</taxon>
        <taxon>Sordariomycetes</taxon>
        <taxon>Hypocreomycetidae</taxon>
        <taxon>Hypocreales</taxon>
        <taxon>Nectriaceae</taxon>
        <taxon>Fusarium</taxon>
        <taxon>Fusarium fujikuroi species complex</taxon>
    </lineage>
</organism>
<dbReference type="InterPro" id="IPR004046">
    <property type="entry name" value="GST_C"/>
</dbReference>
<comment type="caution">
    <text evidence="4">The sequence shown here is derived from an EMBL/GenBank/DDBJ whole genome shotgun (WGS) entry which is preliminary data.</text>
</comment>
<dbReference type="InterPro" id="IPR036249">
    <property type="entry name" value="Thioredoxin-like_sf"/>
</dbReference>
<feature type="domain" description="GST C-terminal" evidence="3">
    <location>
        <begin position="103"/>
        <end position="229"/>
    </location>
</feature>
<proteinExistence type="inferred from homology"/>
<dbReference type="CDD" id="cd03188">
    <property type="entry name" value="GST_C_Beta"/>
    <property type="match status" value="1"/>
</dbReference>
<dbReference type="EMBL" id="JAAQPE010000082">
    <property type="protein sequence ID" value="KAF5687053.1"/>
    <property type="molecule type" value="Genomic_DNA"/>
</dbReference>
<dbReference type="Gene3D" id="3.40.30.10">
    <property type="entry name" value="Glutaredoxin"/>
    <property type="match status" value="1"/>
</dbReference>
<dbReference type="SFLD" id="SFLDS00019">
    <property type="entry name" value="Glutathione_Transferase_(cytos"/>
    <property type="match status" value="1"/>
</dbReference>
<accession>A0A8H5UCS3</accession>
<feature type="region of interest" description="Disordered" evidence="2">
    <location>
        <begin position="368"/>
        <end position="392"/>
    </location>
</feature>
<keyword evidence="5" id="KW-1185">Reference proteome</keyword>